<accession>A0A4R1MJR7</accession>
<organism evidence="2 3">
    <name type="scientific">Natranaerovirga hydrolytica</name>
    <dbReference type="NCBI Taxonomy" id="680378"/>
    <lineage>
        <taxon>Bacteria</taxon>
        <taxon>Bacillati</taxon>
        <taxon>Bacillota</taxon>
        <taxon>Clostridia</taxon>
        <taxon>Lachnospirales</taxon>
        <taxon>Natranaerovirgaceae</taxon>
        <taxon>Natranaerovirga</taxon>
    </lineage>
</organism>
<feature type="transmembrane region" description="Helical" evidence="1">
    <location>
        <begin position="58"/>
        <end position="81"/>
    </location>
</feature>
<keyword evidence="1" id="KW-0472">Membrane</keyword>
<keyword evidence="1" id="KW-0812">Transmembrane</keyword>
<feature type="transmembrane region" description="Helical" evidence="1">
    <location>
        <begin position="14"/>
        <end position="37"/>
    </location>
</feature>
<dbReference type="Proteomes" id="UP000294545">
    <property type="component" value="Unassembled WGS sequence"/>
</dbReference>
<evidence type="ECO:0000256" key="1">
    <source>
        <dbReference type="SAM" id="Phobius"/>
    </source>
</evidence>
<dbReference type="OrthoDB" id="189831at2"/>
<gene>
    <name evidence="2" type="ORF">EDC19_1850</name>
</gene>
<comment type="caution">
    <text evidence="2">The sequence shown here is derived from an EMBL/GenBank/DDBJ whole genome shotgun (WGS) entry which is preliminary data.</text>
</comment>
<name>A0A4R1MJR7_9FIRM</name>
<evidence type="ECO:0000313" key="2">
    <source>
        <dbReference type="EMBL" id="TCK92695.1"/>
    </source>
</evidence>
<dbReference type="InterPro" id="IPR012340">
    <property type="entry name" value="NA-bd_OB-fold"/>
</dbReference>
<dbReference type="RefSeq" id="WP_132282556.1">
    <property type="nucleotide sequence ID" value="NZ_SMGQ01000013.1"/>
</dbReference>
<dbReference type="AlphaFoldDB" id="A0A4R1MJR7"/>
<reference evidence="2 3" key="1">
    <citation type="submission" date="2019-03" db="EMBL/GenBank/DDBJ databases">
        <title>Genomic Encyclopedia of Type Strains, Phase IV (KMG-IV): sequencing the most valuable type-strain genomes for metagenomic binning, comparative biology and taxonomic classification.</title>
        <authorList>
            <person name="Goeker M."/>
        </authorList>
    </citation>
    <scope>NUCLEOTIDE SEQUENCE [LARGE SCALE GENOMIC DNA]</scope>
    <source>
        <strain evidence="2 3">DSM 24176</strain>
    </source>
</reference>
<protein>
    <recommendedName>
        <fullName evidence="4">NfeD-like partner-binding protein</fullName>
    </recommendedName>
</protein>
<keyword evidence="3" id="KW-1185">Reference proteome</keyword>
<keyword evidence="1" id="KW-1133">Transmembrane helix</keyword>
<evidence type="ECO:0008006" key="4">
    <source>
        <dbReference type="Google" id="ProtNLM"/>
    </source>
</evidence>
<dbReference type="Gene3D" id="2.40.50.140">
    <property type="entry name" value="Nucleic acid-binding proteins"/>
    <property type="match status" value="1"/>
</dbReference>
<sequence length="194" mass="21366">MTGFFDNLSTVQQFFYFVAIPSTVILIIQTIMTVFGLSEGDDFEVGETAEDMDGSADFRFFSVRGLVAFFTIFGWVGIVLSEQNVPVMLNLLISLVAGLIAMVLVGYLFHSINKLQSNGSITLKNAIGRTGEVYIPIPPNRKGIGKIQLLMQERYIEVDAITDDSKQLKTGSVVEVIDLLNVNTVIVRGYNNGK</sequence>
<proteinExistence type="predicted"/>
<feature type="transmembrane region" description="Helical" evidence="1">
    <location>
        <begin position="87"/>
        <end position="109"/>
    </location>
</feature>
<dbReference type="EMBL" id="SMGQ01000013">
    <property type="protein sequence ID" value="TCK92695.1"/>
    <property type="molecule type" value="Genomic_DNA"/>
</dbReference>
<evidence type="ECO:0000313" key="3">
    <source>
        <dbReference type="Proteomes" id="UP000294545"/>
    </source>
</evidence>